<dbReference type="Proteomes" id="UP000790709">
    <property type="component" value="Unassembled WGS sequence"/>
</dbReference>
<organism evidence="1 2">
    <name type="scientific">Leucogyrophana mollusca</name>
    <dbReference type="NCBI Taxonomy" id="85980"/>
    <lineage>
        <taxon>Eukaryota</taxon>
        <taxon>Fungi</taxon>
        <taxon>Dikarya</taxon>
        <taxon>Basidiomycota</taxon>
        <taxon>Agaricomycotina</taxon>
        <taxon>Agaricomycetes</taxon>
        <taxon>Agaricomycetidae</taxon>
        <taxon>Boletales</taxon>
        <taxon>Boletales incertae sedis</taxon>
        <taxon>Leucogyrophana</taxon>
    </lineage>
</organism>
<dbReference type="EMBL" id="MU266328">
    <property type="protein sequence ID" value="KAH7931025.1"/>
    <property type="molecule type" value="Genomic_DNA"/>
</dbReference>
<name>A0ACB8C0J8_9AGAM</name>
<gene>
    <name evidence="1" type="ORF">BV22DRAFT_1124432</name>
</gene>
<comment type="caution">
    <text evidence="1">The sequence shown here is derived from an EMBL/GenBank/DDBJ whole genome shotgun (WGS) entry which is preliminary data.</text>
</comment>
<protein>
    <submittedName>
        <fullName evidence="1">Uncharacterized protein</fullName>
    </submittedName>
</protein>
<keyword evidence="2" id="KW-1185">Reference proteome</keyword>
<accession>A0ACB8C0J8</accession>
<proteinExistence type="predicted"/>
<reference evidence="1" key="1">
    <citation type="journal article" date="2021" name="New Phytol.">
        <title>Evolutionary innovations through gain and loss of genes in the ectomycorrhizal Boletales.</title>
        <authorList>
            <person name="Wu G."/>
            <person name="Miyauchi S."/>
            <person name="Morin E."/>
            <person name="Kuo A."/>
            <person name="Drula E."/>
            <person name="Varga T."/>
            <person name="Kohler A."/>
            <person name="Feng B."/>
            <person name="Cao Y."/>
            <person name="Lipzen A."/>
            <person name="Daum C."/>
            <person name="Hundley H."/>
            <person name="Pangilinan J."/>
            <person name="Johnson J."/>
            <person name="Barry K."/>
            <person name="LaButti K."/>
            <person name="Ng V."/>
            <person name="Ahrendt S."/>
            <person name="Min B."/>
            <person name="Choi I.G."/>
            <person name="Park H."/>
            <person name="Plett J.M."/>
            <person name="Magnuson J."/>
            <person name="Spatafora J.W."/>
            <person name="Nagy L.G."/>
            <person name="Henrissat B."/>
            <person name="Grigoriev I.V."/>
            <person name="Yang Z.L."/>
            <person name="Xu J."/>
            <person name="Martin F.M."/>
        </authorList>
    </citation>
    <scope>NUCLEOTIDE SEQUENCE</scope>
    <source>
        <strain evidence="1">KUC20120723A-06</strain>
    </source>
</reference>
<evidence type="ECO:0000313" key="2">
    <source>
        <dbReference type="Proteomes" id="UP000790709"/>
    </source>
</evidence>
<evidence type="ECO:0000313" key="1">
    <source>
        <dbReference type="EMBL" id="KAH7931025.1"/>
    </source>
</evidence>
<sequence>MVEPSARIRLYRPSDDKLVRFTLGKAVMEGLAVANRRAAFHPLTLSIWVALSSIMVQLLDWWPKPSYGWLGYLAPLPAFGCWAMPTLYLVDWINRPYFDDTVMDTLRRPDIVDIPKYYARSPSSGFFILEYGDNFVGLIAIDASRDSTSTKTLTAKDSTRAGFQGMGTSRVATIRHFYVEEPFRKTMIQNDLLQHAIQHAFAGGDTVQAINAVASPLVDYVQNSLRDNGFKHNKDAGKVGIYRWTVTNVVVRRENWEQSGPKANVY</sequence>